<dbReference type="HOGENOM" id="CLU_020178_0_2_1"/>
<sequence length="524" mass="59568">MAQRRDTDLETQDTQGLNRTRTLNDSFSEESIAEEIQDLNEDVIEERIQNDDMMGTNQLERNYTMSLHDNQSENEQVQGLPPPPPQRRRSTIVDSFKNLGKFNWWDSDFKKQRLKIYGTFLTNFLVLSIILIIVLSIYFGSYYKRESRFKNFRFLVVNQDSSVNGTQPVIGGTLQKVLENPQIANIGRWISTNESLSRDDIIQKIHDQDYWAAIYVRPNISYDLHTAIQTNNTDFNVTEGLVEFIYETGRDLLTMQSYISSILRSVESGFIKGFPSSYPVILQQLDDPVNAIEFLSQSIAIKYYDHVPVTNSVLVAPLQLGLTYLVIFAFFQFIMTVKIQLYIATLVKGLKYLLLRMALSQLSYIILSLSYVVLNAAFKLDYKATFGHSGFLVLWAIAYLTMSSLGCVNEIVSLLAFTYYPPLVGGWLVIFMALNVAPAVSSMALMNHFFRYGYAFPIHNSYELVKVVFSDISKKQMGRNIGILVAWVVLSNLISPIVMIHVSKVKARRDAELKAQGGSAPVKA</sequence>
<dbReference type="EMBL" id="CAIF01000068">
    <property type="protein sequence ID" value="CCH43152.1"/>
    <property type="molecule type" value="Genomic_DNA"/>
</dbReference>
<feature type="region of interest" description="Disordered" evidence="1">
    <location>
        <begin position="1"/>
        <end position="29"/>
    </location>
</feature>
<name>K0KLQ6_WICCF</name>
<evidence type="ECO:0000313" key="5">
    <source>
        <dbReference type="Proteomes" id="UP000009328"/>
    </source>
</evidence>
<keyword evidence="2" id="KW-0472">Membrane</keyword>
<keyword evidence="2" id="KW-1133">Transmembrane helix</keyword>
<dbReference type="InterPro" id="IPR053001">
    <property type="entry name" value="MNNG_permease-like"/>
</dbReference>
<evidence type="ECO:0000256" key="1">
    <source>
        <dbReference type="SAM" id="MobiDB-lite"/>
    </source>
</evidence>
<dbReference type="Proteomes" id="UP000009328">
    <property type="component" value="Unassembled WGS sequence"/>
</dbReference>
<feature type="transmembrane region" description="Helical" evidence="2">
    <location>
        <begin position="353"/>
        <end position="374"/>
    </location>
</feature>
<dbReference type="eggNOG" id="ENOG502SKPW">
    <property type="taxonomic scope" value="Eukaryota"/>
</dbReference>
<organism evidence="4 5">
    <name type="scientific">Wickerhamomyces ciferrii (strain ATCC 14091 / BCRC 22168 / CBS 111 / JCM 3599 / NBRC 0793 / NRRL Y-1031 F-60-10)</name>
    <name type="common">Yeast</name>
    <name type="synonym">Pichia ciferrii</name>
    <dbReference type="NCBI Taxonomy" id="1206466"/>
    <lineage>
        <taxon>Eukaryota</taxon>
        <taxon>Fungi</taxon>
        <taxon>Dikarya</taxon>
        <taxon>Ascomycota</taxon>
        <taxon>Saccharomycotina</taxon>
        <taxon>Saccharomycetes</taxon>
        <taxon>Phaffomycetales</taxon>
        <taxon>Wickerhamomycetaceae</taxon>
        <taxon>Wickerhamomyces</taxon>
    </lineage>
</organism>
<feature type="compositionally biased region" description="Polar residues" evidence="1">
    <location>
        <begin position="12"/>
        <end position="26"/>
    </location>
</feature>
<feature type="transmembrane region" description="Helical" evidence="2">
    <location>
        <begin position="394"/>
        <end position="417"/>
    </location>
</feature>
<proteinExistence type="predicted"/>
<keyword evidence="5" id="KW-1185">Reference proteome</keyword>
<comment type="caution">
    <text evidence="4">The sequence shown here is derived from an EMBL/GenBank/DDBJ whole genome shotgun (WGS) entry which is preliminary data.</text>
</comment>
<evidence type="ECO:0000313" key="4">
    <source>
        <dbReference type="EMBL" id="CCH43152.1"/>
    </source>
</evidence>
<feature type="transmembrane region" description="Helical" evidence="2">
    <location>
        <begin position="120"/>
        <end position="143"/>
    </location>
</feature>
<gene>
    <name evidence="4" type="ORF">BN7_2699</name>
</gene>
<dbReference type="PANTHER" id="PTHR34814">
    <property type="entry name" value="NITROSOGUANIDINE RESISTANCE PROTEIN SNG1"/>
    <property type="match status" value="1"/>
</dbReference>
<dbReference type="Pfam" id="PF12051">
    <property type="entry name" value="DUF3533"/>
    <property type="match status" value="1"/>
</dbReference>
<keyword evidence="2" id="KW-0812">Transmembrane</keyword>
<accession>K0KLQ6</accession>
<dbReference type="STRING" id="1206466.K0KLQ6"/>
<feature type="transmembrane region" description="Helical" evidence="2">
    <location>
        <begin position="481"/>
        <end position="502"/>
    </location>
</feature>
<reference evidence="4 5" key="1">
    <citation type="journal article" date="2012" name="Eukaryot. Cell">
        <title>Draft genome sequence of Wickerhamomyces ciferrii NRRL Y-1031 F-60-10.</title>
        <authorList>
            <person name="Schneider J."/>
            <person name="Andrea H."/>
            <person name="Blom J."/>
            <person name="Jaenicke S."/>
            <person name="Ruckert C."/>
            <person name="Schorsch C."/>
            <person name="Szczepanowski R."/>
            <person name="Farwick M."/>
            <person name="Goesmann A."/>
            <person name="Puhler A."/>
            <person name="Schaffer S."/>
            <person name="Tauch A."/>
            <person name="Kohler T."/>
            <person name="Brinkrolf K."/>
        </authorList>
    </citation>
    <scope>NUCLEOTIDE SEQUENCE [LARGE SCALE GENOMIC DNA]</scope>
    <source>
        <strain evidence="5">ATCC 14091 / BCRC 22168 / CBS 111 / JCM 3599 / NBRC 0793 / NRRL Y-1031 F-60-10</strain>
    </source>
</reference>
<evidence type="ECO:0000256" key="2">
    <source>
        <dbReference type="SAM" id="Phobius"/>
    </source>
</evidence>
<dbReference type="InterPro" id="IPR022703">
    <property type="entry name" value="DUF3533"/>
</dbReference>
<dbReference type="GO" id="GO:0016020">
    <property type="term" value="C:membrane"/>
    <property type="evidence" value="ECO:0007669"/>
    <property type="project" value="TreeGrafter"/>
</dbReference>
<protein>
    <submittedName>
        <fullName evidence="4">Nitrosoguanidine resistance protein SNG1</fullName>
    </submittedName>
</protein>
<feature type="domain" description="DUF3533" evidence="3">
    <location>
        <begin position="123"/>
        <end position="492"/>
    </location>
</feature>
<feature type="transmembrane region" description="Helical" evidence="2">
    <location>
        <begin position="424"/>
        <end position="446"/>
    </location>
</feature>
<evidence type="ECO:0000259" key="3">
    <source>
        <dbReference type="Pfam" id="PF12051"/>
    </source>
</evidence>
<dbReference type="AlphaFoldDB" id="K0KLQ6"/>
<dbReference type="PANTHER" id="PTHR34814:SF1">
    <property type="entry name" value="NITROSOGUANIDINE RESISTANCE PROTEIN SNG1"/>
    <property type="match status" value="1"/>
</dbReference>
<dbReference type="InParanoid" id="K0KLQ6"/>